<proteinExistence type="predicted"/>
<reference evidence="1" key="1">
    <citation type="submission" date="2023-04" db="EMBL/GenBank/DDBJ databases">
        <title>A chromosome-level genome assembly of the parasitoid wasp Eretmocerus hayati.</title>
        <authorList>
            <person name="Zhong Y."/>
            <person name="Liu S."/>
            <person name="Liu Y."/>
        </authorList>
    </citation>
    <scope>NUCLEOTIDE SEQUENCE</scope>
    <source>
        <strain evidence="1">ZJU_SS_LIU_2023</strain>
    </source>
</reference>
<dbReference type="Proteomes" id="UP001239111">
    <property type="component" value="Chromosome 1"/>
</dbReference>
<keyword evidence="2" id="KW-1185">Reference proteome</keyword>
<evidence type="ECO:0000313" key="1">
    <source>
        <dbReference type="EMBL" id="KAJ8682124.1"/>
    </source>
</evidence>
<protein>
    <submittedName>
        <fullName evidence="1">Uncharacterized protein</fullName>
    </submittedName>
</protein>
<evidence type="ECO:0000313" key="2">
    <source>
        <dbReference type="Proteomes" id="UP001239111"/>
    </source>
</evidence>
<sequence>MSDKQDFLMVSKVYGLWIVLLASSKLIRAAPLVPGYSCLDVRLHNSFPIVPKSPWQYYNTSFLLFDVQPIIIISSTSASEFDFEETGVAGEIDVSIKIPTAVAENSTVVMVCNYDLHKMPLYSVKWYKSQREFYRYIPKEMPSKSVFGTLGAKVDFNMSDSHHVVLNNVEPNLAGKYRCEVTTDLPDFTTRTESSYMFVV</sequence>
<name>A0ACC2PFP3_9HYME</name>
<comment type="caution">
    <text evidence="1">The sequence shown here is derived from an EMBL/GenBank/DDBJ whole genome shotgun (WGS) entry which is preliminary data.</text>
</comment>
<gene>
    <name evidence="1" type="ORF">QAD02_017916</name>
</gene>
<accession>A0ACC2PFP3</accession>
<organism evidence="1 2">
    <name type="scientific">Eretmocerus hayati</name>
    <dbReference type="NCBI Taxonomy" id="131215"/>
    <lineage>
        <taxon>Eukaryota</taxon>
        <taxon>Metazoa</taxon>
        <taxon>Ecdysozoa</taxon>
        <taxon>Arthropoda</taxon>
        <taxon>Hexapoda</taxon>
        <taxon>Insecta</taxon>
        <taxon>Pterygota</taxon>
        <taxon>Neoptera</taxon>
        <taxon>Endopterygota</taxon>
        <taxon>Hymenoptera</taxon>
        <taxon>Apocrita</taxon>
        <taxon>Proctotrupomorpha</taxon>
        <taxon>Chalcidoidea</taxon>
        <taxon>Aphelinidae</taxon>
        <taxon>Aphelininae</taxon>
        <taxon>Eretmocerus</taxon>
    </lineage>
</organism>
<dbReference type="EMBL" id="CM056741">
    <property type="protein sequence ID" value="KAJ8682124.1"/>
    <property type="molecule type" value="Genomic_DNA"/>
</dbReference>
<feature type="non-terminal residue" evidence="1">
    <location>
        <position position="200"/>
    </location>
</feature>